<accession>J0MR00</accession>
<name>J0MR00_HELPX</name>
<evidence type="ECO:0000313" key="1">
    <source>
        <dbReference type="EMBL" id="EJB76602.1"/>
    </source>
</evidence>
<sequence>MPTPNTLLSKIKIKTLGLYCTKANFLFMKKIFEPQPFKSWPGFDLMKKSG</sequence>
<dbReference type="EMBL" id="AKOV01000001">
    <property type="protein sequence ID" value="EJB76602.1"/>
    <property type="molecule type" value="Genomic_DNA"/>
</dbReference>
<gene>
    <name evidence="1" type="ORF">HPHPA26_0493</name>
</gene>
<dbReference type="Proteomes" id="UP000005323">
    <property type="component" value="Unassembled WGS sequence"/>
</dbReference>
<evidence type="ECO:0000313" key="2">
    <source>
        <dbReference type="Proteomes" id="UP000005323"/>
    </source>
</evidence>
<dbReference type="AlphaFoldDB" id="J0MR00"/>
<protein>
    <submittedName>
        <fullName evidence="1">Uncharacterized protein</fullName>
    </submittedName>
</protein>
<proteinExistence type="predicted"/>
<organism evidence="1 2">
    <name type="scientific">Helicobacter pylori Hp A-26</name>
    <dbReference type="NCBI Taxonomy" id="992056"/>
    <lineage>
        <taxon>Bacteria</taxon>
        <taxon>Pseudomonadati</taxon>
        <taxon>Campylobacterota</taxon>
        <taxon>Epsilonproteobacteria</taxon>
        <taxon>Campylobacterales</taxon>
        <taxon>Helicobacteraceae</taxon>
        <taxon>Helicobacter</taxon>
    </lineage>
</organism>
<reference evidence="1 2" key="1">
    <citation type="journal article" date="2013" name="Pathog. Dis.">
        <title>Genome sequences of 65 Helicobacter pylori strains isolated from asymptomatic individuals and patients with gastric cancer, peptic ulcer disease, or gastritis.</title>
        <authorList>
            <person name="Blanchard T.G."/>
            <person name="Czinn S.J."/>
            <person name="Correa P."/>
            <person name="Nakazawa T."/>
            <person name="Keelan M."/>
            <person name="Morningstar L."/>
            <person name="Santana-Cruz I."/>
            <person name="Maroo A."/>
            <person name="McCracken C."/>
            <person name="Shefchek K."/>
            <person name="Daugherty S."/>
            <person name="Song Y."/>
            <person name="Fraser C.M."/>
            <person name="Fricke W.F."/>
        </authorList>
    </citation>
    <scope>NUCLEOTIDE SEQUENCE [LARGE SCALE GENOMIC DNA]</scope>
    <source>
        <strain evidence="1 2">Hp A-26</strain>
    </source>
</reference>
<comment type="caution">
    <text evidence="1">The sequence shown here is derived from an EMBL/GenBank/DDBJ whole genome shotgun (WGS) entry which is preliminary data.</text>
</comment>